<accession>A0A1M7FYD1</accession>
<dbReference type="AlphaFoldDB" id="A0A1M7FYD1"/>
<dbReference type="Pfam" id="PF00392">
    <property type="entry name" value="GntR"/>
    <property type="match status" value="1"/>
</dbReference>
<evidence type="ECO:0000313" key="5">
    <source>
        <dbReference type="EMBL" id="SHM09084.1"/>
    </source>
</evidence>
<dbReference type="EMBL" id="FRCF01000005">
    <property type="protein sequence ID" value="SHM09084.1"/>
    <property type="molecule type" value="Genomic_DNA"/>
</dbReference>
<dbReference type="RefSeq" id="WP_072709953.1">
    <property type="nucleotide sequence ID" value="NZ_FRCF01000005.1"/>
</dbReference>
<evidence type="ECO:0000256" key="3">
    <source>
        <dbReference type="ARBA" id="ARBA00023163"/>
    </source>
</evidence>
<evidence type="ECO:0000256" key="1">
    <source>
        <dbReference type="ARBA" id="ARBA00023015"/>
    </source>
</evidence>
<feature type="domain" description="HTH gntR-type" evidence="4">
    <location>
        <begin position="8"/>
        <end position="75"/>
    </location>
</feature>
<dbReference type="InterPro" id="IPR036390">
    <property type="entry name" value="WH_DNA-bd_sf"/>
</dbReference>
<dbReference type="SUPFAM" id="SSF46785">
    <property type="entry name" value="Winged helix' DNA-binding domain"/>
    <property type="match status" value="1"/>
</dbReference>
<gene>
    <name evidence="5" type="ORF">SAMN02745189_01524</name>
</gene>
<dbReference type="Pfam" id="PF07729">
    <property type="entry name" value="FCD"/>
    <property type="match status" value="1"/>
</dbReference>
<evidence type="ECO:0000259" key="4">
    <source>
        <dbReference type="PROSITE" id="PS50949"/>
    </source>
</evidence>
<dbReference type="InterPro" id="IPR036388">
    <property type="entry name" value="WH-like_DNA-bd_sf"/>
</dbReference>
<protein>
    <submittedName>
        <fullName evidence="5">DNA-binding transcriptional regulator, GntR family</fullName>
    </submittedName>
</protein>
<dbReference type="Proteomes" id="UP000184206">
    <property type="component" value="Unassembled WGS sequence"/>
</dbReference>
<dbReference type="Gene3D" id="1.20.120.530">
    <property type="entry name" value="GntR ligand-binding domain-like"/>
    <property type="match status" value="1"/>
</dbReference>
<dbReference type="PANTHER" id="PTHR43537:SF5">
    <property type="entry name" value="UXU OPERON TRANSCRIPTIONAL REGULATOR"/>
    <property type="match status" value="1"/>
</dbReference>
<organism evidence="5 6">
    <name type="scientific">Lacicoccus alkaliphilus DSM 16010</name>
    <dbReference type="NCBI Taxonomy" id="1123231"/>
    <lineage>
        <taxon>Bacteria</taxon>
        <taxon>Bacillati</taxon>
        <taxon>Bacillota</taxon>
        <taxon>Bacilli</taxon>
        <taxon>Bacillales</taxon>
        <taxon>Salinicoccaceae</taxon>
        <taxon>Lacicoccus</taxon>
    </lineage>
</organism>
<dbReference type="InterPro" id="IPR000524">
    <property type="entry name" value="Tscrpt_reg_HTH_GntR"/>
</dbReference>
<dbReference type="GO" id="GO:0003677">
    <property type="term" value="F:DNA binding"/>
    <property type="evidence" value="ECO:0007669"/>
    <property type="project" value="UniProtKB-KW"/>
</dbReference>
<dbReference type="InterPro" id="IPR008920">
    <property type="entry name" value="TF_FadR/GntR_C"/>
</dbReference>
<keyword evidence="1" id="KW-0805">Transcription regulation</keyword>
<dbReference type="SUPFAM" id="SSF48008">
    <property type="entry name" value="GntR ligand-binding domain-like"/>
    <property type="match status" value="1"/>
</dbReference>
<dbReference type="SMART" id="SM00345">
    <property type="entry name" value="HTH_GNTR"/>
    <property type="match status" value="1"/>
</dbReference>
<keyword evidence="2 5" id="KW-0238">DNA-binding</keyword>
<dbReference type="GO" id="GO:0003700">
    <property type="term" value="F:DNA-binding transcription factor activity"/>
    <property type="evidence" value="ECO:0007669"/>
    <property type="project" value="InterPro"/>
</dbReference>
<dbReference type="InterPro" id="IPR011711">
    <property type="entry name" value="GntR_C"/>
</dbReference>
<sequence>MKKIHRTVRLSDQAYDIIKASILTGELSAGDALPEERYARQLGISRTPFRDTLARLAAEGLVVQQSGAPAVVAEFTKDKSLEFLELRYVLEVYNLEKVLPKVDDAVISLLRDNLAQQAAAIKADNYSDFMTYDRAFHAIFIDLNPNEELKKVVERYNNDLSRAFLLLSSTVPASAGDALSEHRDILTAIEDKSHITARNKMILHLSNVEQRFMKFYENQK</sequence>
<dbReference type="STRING" id="1123231.SAMN02745189_01524"/>
<dbReference type="CDD" id="cd07377">
    <property type="entry name" value="WHTH_GntR"/>
    <property type="match status" value="1"/>
</dbReference>
<reference evidence="5 6" key="1">
    <citation type="submission" date="2016-11" db="EMBL/GenBank/DDBJ databases">
        <authorList>
            <person name="Jaros S."/>
            <person name="Januszkiewicz K."/>
            <person name="Wedrychowicz H."/>
        </authorList>
    </citation>
    <scope>NUCLEOTIDE SEQUENCE [LARGE SCALE GENOMIC DNA]</scope>
    <source>
        <strain evidence="5 6">DSM 16010</strain>
    </source>
</reference>
<dbReference type="SMART" id="SM00895">
    <property type="entry name" value="FCD"/>
    <property type="match status" value="1"/>
</dbReference>
<dbReference type="PANTHER" id="PTHR43537">
    <property type="entry name" value="TRANSCRIPTIONAL REGULATOR, GNTR FAMILY"/>
    <property type="match status" value="1"/>
</dbReference>
<keyword evidence="3" id="KW-0804">Transcription</keyword>
<keyword evidence="6" id="KW-1185">Reference proteome</keyword>
<dbReference type="PROSITE" id="PS50949">
    <property type="entry name" value="HTH_GNTR"/>
    <property type="match status" value="1"/>
</dbReference>
<proteinExistence type="predicted"/>
<evidence type="ECO:0000256" key="2">
    <source>
        <dbReference type="ARBA" id="ARBA00023125"/>
    </source>
</evidence>
<dbReference type="Gene3D" id="1.10.10.10">
    <property type="entry name" value="Winged helix-like DNA-binding domain superfamily/Winged helix DNA-binding domain"/>
    <property type="match status" value="1"/>
</dbReference>
<name>A0A1M7FYD1_9BACL</name>
<evidence type="ECO:0000313" key="6">
    <source>
        <dbReference type="Proteomes" id="UP000184206"/>
    </source>
</evidence>